<proteinExistence type="predicted"/>
<evidence type="ECO:0000313" key="1">
    <source>
        <dbReference type="EMBL" id="MBX40680.1"/>
    </source>
</evidence>
<protein>
    <submittedName>
        <fullName evidence="1">Uncharacterized protein</fullName>
    </submittedName>
</protein>
<sequence length="16" mass="1686">MANHTTNISALLNAKS</sequence>
<reference evidence="1" key="1">
    <citation type="submission" date="2018-02" db="EMBL/GenBank/DDBJ databases">
        <title>Rhizophora mucronata_Transcriptome.</title>
        <authorList>
            <person name="Meera S.P."/>
            <person name="Sreeshan A."/>
            <person name="Augustine A."/>
        </authorList>
    </citation>
    <scope>NUCLEOTIDE SEQUENCE</scope>
    <source>
        <tissue evidence="1">Leaf</tissue>
    </source>
</reference>
<dbReference type="EMBL" id="GGEC01060196">
    <property type="protein sequence ID" value="MBX40680.1"/>
    <property type="molecule type" value="Transcribed_RNA"/>
</dbReference>
<accession>A0A2P2NE42</accession>
<organism evidence="1">
    <name type="scientific">Rhizophora mucronata</name>
    <name type="common">Asiatic mangrove</name>
    <dbReference type="NCBI Taxonomy" id="61149"/>
    <lineage>
        <taxon>Eukaryota</taxon>
        <taxon>Viridiplantae</taxon>
        <taxon>Streptophyta</taxon>
        <taxon>Embryophyta</taxon>
        <taxon>Tracheophyta</taxon>
        <taxon>Spermatophyta</taxon>
        <taxon>Magnoliopsida</taxon>
        <taxon>eudicotyledons</taxon>
        <taxon>Gunneridae</taxon>
        <taxon>Pentapetalae</taxon>
        <taxon>rosids</taxon>
        <taxon>fabids</taxon>
        <taxon>Malpighiales</taxon>
        <taxon>Rhizophoraceae</taxon>
        <taxon>Rhizophora</taxon>
    </lineage>
</organism>
<dbReference type="AlphaFoldDB" id="A0A2P2NE42"/>
<name>A0A2P2NE42_RHIMU</name>